<name>A0A0K0NKP7_9CAUD</name>
<evidence type="ECO:0000313" key="2">
    <source>
        <dbReference type="Proteomes" id="UP000203886"/>
    </source>
</evidence>
<dbReference type="KEGG" id="vg:28801059"/>
<dbReference type="Proteomes" id="UP000203886">
    <property type="component" value="Segment"/>
</dbReference>
<organism evidence="1 2">
    <name type="scientific">Gordonia phage GMA6</name>
    <dbReference type="NCBI Taxonomy" id="1647285"/>
    <lineage>
        <taxon>Viruses</taxon>
        <taxon>Duplodnaviria</taxon>
        <taxon>Heunggongvirae</taxon>
        <taxon>Uroviricota</taxon>
        <taxon>Caudoviricetes</taxon>
        <taxon>Bendigovirus</taxon>
        <taxon>Bendigovirus GMA6</taxon>
    </lineage>
</organism>
<dbReference type="EMBL" id="KR063280">
    <property type="protein sequence ID" value="AKL88290.1"/>
    <property type="molecule type" value="Genomic_DNA"/>
</dbReference>
<reference evidence="1 2" key="1">
    <citation type="journal article" date="2015" name="PLoS ONE">
        <title>Lysis to Kill: Evaluation of the Lytic Abilities, and Genomics of Nine Bacteriophages Infective for Gordonia spp. and Their Potential Use in Activated Sludge Foam Biocontrol.</title>
        <authorList>
            <person name="Dyson Z.A."/>
            <person name="Tucci J."/>
            <person name="Seviour R.J."/>
            <person name="Petrovski S."/>
        </authorList>
    </citation>
    <scope>NUCLEOTIDE SEQUENCE [LARGE SCALE GENOMIC DNA]</scope>
</reference>
<gene>
    <name evidence="1" type="ORF">GMA6_9</name>
</gene>
<accession>A0A0K0NKP7</accession>
<evidence type="ECO:0000313" key="1">
    <source>
        <dbReference type="EMBL" id="AKL88290.1"/>
    </source>
</evidence>
<dbReference type="GeneID" id="28801059"/>
<dbReference type="RefSeq" id="YP_009273491.1">
    <property type="nucleotide sequence ID" value="NC_030906.1"/>
</dbReference>
<keyword evidence="2" id="KW-1185">Reference proteome</keyword>
<protein>
    <submittedName>
        <fullName evidence="1">Uncharacterized protein</fullName>
    </submittedName>
</protein>
<proteinExistence type="predicted"/>
<sequence>MSSQLPRLAKVKAQYHAGSDTHYVLGWFFRDGVQIDDYPVEPDLSVKVEKSGAYLDDTDTREEIALFLVDQMSARLIDRG</sequence>